<accession>A0ABU3U9Q8</accession>
<evidence type="ECO:0008006" key="3">
    <source>
        <dbReference type="Google" id="ProtNLM"/>
    </source>
</evidence>
<name>A0ABU3U9Q8_9FLAO</name>
<keyword evidence="2" id="KW-1185">Reference proteome</keyword>
<protein>
    <recommendedName>
        <fullName evidence="3">Ig-like domain-containing protein</fullName>
    </recommendedName>
</protein>
<comment type="caution">
    <text evidence="1">The sequence shown here is derived from an EMBL/GenBank/DDBJ whole genome shotgun (WGS) entry which is preliminary data.</text>
</comment>
<evidence type="ECO:0000313" key="2">
    <source>
        <dbReference type="Proteomes" id="UP001268651"/>
    </source>
</evidence>
<dbReference type="RefSeq" id="WP_316663227.1">
    <property type="nucleotide sequence ID" value="NZ_JAWHTF010000009.1"/>
</dbReference>
<evidence type="ECO:0000313" key="1">
    <source>
        <dbReference type="EMBL" id="MDU8887128.1"/>
    </source>
</evidence>
<organism evidence="1 2">
    <name type="scientific">Gilvirhabdus luticola</name>
    <dbReference type="NCBI Taxonomy" id="3079858"/>
    <lineage>
        <taxon>Bacteria</taxon>
        <taxon>Pseudomonadati</taxon>
        <taxon>Bacteroidota</taxon>
        <taxon>Flavobacteriia</taxon>
        <taxon>Flavobacteriales</taxon>
        <taxon>Flavobacteriaceae</taxon>
        <taxon>Gilvirhabdus</taxon>
    </lineage>
</organism>
<dbReference type="Proteomes" id="UP001268651">
    <property type="component" value="Unassembled WGS sequence"/>
</dbReference>
<dbReference type="EMBL" id="JAWHTF010000009">
    <property type="protein sequence ID" value="MDU8887128.1"/>
    <property type="molecule type" value="Genomic_DNA"/>
</dbReference>
<sequence length="532" mass="55927">MYKTTQVNQSSNTAWCWLNFIHERFKSITGIAVLMLFLFSANNVQAQCTIVSPGTIEFCEALDPGGYVLPPLPAGQAYFDGTSAGGATPTLIPAGTALTANQTIFIFEAGVPCEESFEFIWIPAGAGICIDGNPNDWPSVLYNGALEAVFIQDNTSDDGVSNNDTQFTEGSSDVSIVNDPDAAIPNGWIWNLGNANNKGDISNGAAVLIGDKIYFFGDRIAINGDAQIGFWFTLDGISPLPLDGANSAGFTGEHIEGDLLALSNFTNGGGKVNLRLFRWVDDPADAVYDGVLPDPVRAPDGDESKGNLKFLGVDTNAVVNAVEIGIPSGSYMGNPAIGPYPGSQDVIPQGGAGVWTYTGSTGPGITQIDGVYHEGAFFEGFIDLSDPFFQGVNTCFSSFILETRNSQSANASQQDFIAGPFGGVPTPADAEFSYCEADFSDTALSTYDGDVIGNGTSVDWYSDEDHTPGNEITMTGSLTAAGSPYYFYALVYNDRGCPAPATLTINIDSSPVAAAGPDQAKCDDGSFTLAGN</sequence>
<proteinExistence type="predicted"/>
<feature type="non-terminal residue" evidence="1">
    <location>
        <position position="532"/>
    </location>
</feature>
<gene>
    <name evidence="1" type="ORF">RXV94_13235</name>
</gene>
<reference evidence="1 2" key="1">
    <citation type="submission" date="2023-10" db="EMBL/GenBank/DDBJ databases">
        <title>Marimonas sp. nov. isolated from tidal mud flat.</title>
        <authorList>
            <person name="Jaincy N.J."/>
            <person name="Srinivasan S."/>
            <person name="Lee S.-S."/>
        </authorList>
    </citation>
    <scope>NUCLEOTIDE SEQUENCE [LARGE SCALE GENOMIC DNA]</scope>
    <source>
        <strain evidence="1 2">MJ-SS3</strain>
    </source>
</reference>